<evidence type="ECO:0000313" key="18">
    <source>
        <dbReference type="Ensembl" id="ENSGWIP00000046695.1"/>
    </source>
</evidence>
<keyword evidence="7" id="KW-0479">Metal-binding</keyword>
<evidence type="ECO:0000256" key="8">
    <source>
        <dbReference type="ARBA" id="ARBA00022729"/>
    </source>
</evidence>
<keyword evidence="16" id="KW-0407">Ion channel</keyword>
<dbReference type="AlphaFoldDB" id="A0A8C5HKI6"/>
<dbReference type="GO" id="GO:0005891">
    <property type="term" value="C:voltage-gated calcium channel complex"/>
    <property type="evidence" value="ECO:0007669"/>
    <property type="project" value="TreeGrafter"/>
</dbReference>
<comment type="subcellular location">
    <subcellularLocation>
        <location evidence="1">Membrane</location>
        <topology evidence="1">Single-pass type I membrane protein</topology>
    </subcellularLocation>
</comment>
<dbReference type="SMART" id="SM00327">
    <property type="entry name" value="VWA"/>
    <property type="match status" value="1"/>
</dbReference>
<dbReference type="InterPro" id="IPR013680">
    <property type="entry name" value="VDCC_a2/dsu"/>
</dbReference>
<evidence type="ECO:0000256" key="5">
    <source>
        <dbReference type="ARBA" id="ARBA00022673"/>
    </source>
</evidence>
<feature type="domain" description="VWFA" evidence="17">
    <location>
        <begin position="123"/>
        <end position="302"/>
    </location>
</feature>
<dbReference type="Ensembl" id="ENSGWIT00000050539.1">
    <property type="protein sequence ID" value="ENSGWIP00000046695.1"/>
    <property type="gene ID" value="ENSGWIG00000022816.1"/>
</dbReference>
<keyword evidence="15" id="KW-0325">Glycoprotein</keyword>
<evidence type="ECO:0000256" key="10">
    <source>
        <dbReference type="ARBA" id="ARBA00022882"/>
    </source>
</evidence>
<reference evidence="18" key="2">
    <citation type="submission" date="2025-08" db="UniProtKB">
        <authorList>
            <consortium name="Ensembl"/>
        </authorList>
    </citation>
    <scope>IDENTIFICATION</scope>
</reference>
<dbReference type="InterPro" id="IPR036465">
    <property type="entry name" value="vWFA_dom_sf"/>
</dbReference>
<keyword evidence="14" id="KW-1015">Disulfide bond</keyword>
<reference evidence="18" key="1">
    <citation type="submission" date="2020-06" db="EMBL/GenBank/DDBJ databases">
        <authorList>
            <consortium name="Wellcome Sanger Institute Data Sharing"/>
        </authorList>
    </citation>
    <scope>NUCLEOTIDE SEQUENCE [LARGE SCALE GENOMIC DNA]</scope>
</reference>
<keyword evidence="10" id="KW-0851">Voltage-gated channel</keyword>
<keyword evidence="12" id="KW-0406">Ion transport</keyword>
<keyword evidence="8" id="KW-0732">Signal</keyword>
<dbReference type="GO" id="GO:0046872">
    <property type="term" value="F:metal ion binding"/>
    <property type="evidence" value="ECO:0007669"/>
    <property type="project" value="UniProtKB-KW"/>
</dbReference>
<evidence type="ECO:0000256" key="7">
    <source>
        <dbReference type="ARBA" id="ARBA00022723"/>
    </source>
</evidence>
<evidence type="ECO:0000256" key="2">
    <source>
        <dbReference type="ARBA" id="ARBA00007060"/>
    </source>
</evidence>
<evidence type="ECO:0000256" key="16">
    <source>
        <dbReference type="ARBA" id="ARBA00023303"/>
    </source>
</evidence>
<keyword evidence="13" id="KW-0472">Membrane</keyword>
<keyword evidence="19" id="KW-1185">Reference proteome</keyword>
<dbReference type="Gene3D" id="3.40.50.410">
    <property type="entry name" value="von Willebrand factor, type A domain"/>
    <property type="match status" value="1"/>
</dbReference>
<dbReference type="FunFam" id="3.40.50.410:FF:000006">
    <property type="entry name" value="voltage-dependent calcium channel subunit alpha-2/delta-1 isoform X1"/>
    <property type="match status" value="1"/>
</dbReference>
<evidence type="ECO:0000256" key="12">
    <source>
        <dbReference type="ARBA" id="ARBA00023065"/>
    </source>
</evidence>
<dbReference type="PANTHER" id="PTHR10166:SF7">
    <property type="entry name" value="VOLTAGE-DEPENDENT CALCIUM CHANNEL SUBUNIT ALPHA-2_DELTA-2"/>
    <property type="match status" value="1"/>
</dbReference>
<dbReference type="InterPro" id="IPR002035">
    <property type="entry name" value="VWF_A"/>
</dbReference>
<organism evidence="18 19">
    <name type="scientific">Gouania willdenowi</name>
    <name type="common">Blunt-snouted clingfish</name>
    <name type="synonym">Lepadogaster willdenowi</name>
    <dbReference type="NCBI Taxonomy" id="441366"/>
    <lineage>
        <taxon>Eukaryota</taxon>
        <taxon>Metazoa</taxon>
        <taxon>Chordata</taxon>
        <taxon>Craniata</taxon>
        <taxon>Vertebrata</taxon>
        <taxon>Euteleostomi</taxon>
        <taxon>Actinopterygii</taxon>
        <taxon>Neopterygii</taxon>
        <taxon>Teleostei</taxon>
        <taxon>Neoteleostei</taxon>
        <taxon>Acanthomorphata</taxon>
        <taxon>Ovalentaria</taxon>
        <taxon>Blenniimorphae</taxon>
        <taxon>Blenniiformes</taxon>
        <taxon>Gobiesocoidei</taxon>
        <taxon>Gobiesocidae</taxon>
        <taxon>Gobiesocinae</taxon>
        <taxon>Gouania</taxon>
    </lineage>
</organism>
<evidence type="ECO:0000256" key="15">
    <source>
        <dbReference type="ARBA" id="ARBA00023180"/>
    </source>
</evidence>
<dbReference type="InterPro" id="IPR013608">
    <property type="entry name" value="VWA_N"/>
</dbReference>
<sequence>FLDVCILKEEIPLEFSSSLELEFVDDPNFKNKVNYSYSAVQIPTDIYKGSPVILNELNWTQALERVFIENRREDSSLRWQVFGSATGVTRYYPATPWRAPNKIDLYDVRRRPWYIQGASSPKDMVIIVDVSGSVSGLTLKLMKTSVMEMLDTLSDDDYVNVARFNEKADAVVPCFRTLVQANVRNKKIFKEAVMLMQAKGTTDYKSGFTFAFEQLLNSSAPRANCNKMIMMFTDGGEDRAQDIFEKYNWPNKTVRVFTFSVGQHNYDVTPLQWIACANKGYYFEIPSIGAIRINTQEYLDVLGRPMVLAGSKAKQVQWTNVYQDALGLGLVITGTMPVFNLTVDSGSSQNQLILGVMGVDIAISEVKKKTPTYRLGANGYTFAIDPNGYVLLHPNLRPKIINFREPVTLDFLDAELEDTNKEEIRQQMIDGKSGQRKIKTLIKSVDERYIDEALRTYTWTPVDGTDYSSCCLPHNAPLLRPLRFPHNLPLSVADFESLLPNSFESEGHVFIAPREYCNDLELSNNNTEFLLNFIALMEKVTPDSKQCDNLLLHNLILDTGIIRQLVEKVWKNKDLNTYGFLAVFAATDGGITRVFPNKAAETWEEDPEPFNASYYRRSLDNKGYIFRAPYRTVRDELLNPENDTIGILVSTAVDITIGGKTIKPAVVGVKLDLEAWTDKFKILASNHTDNRQGSNTCGPNRGCEMDCEANSDDLLCYLIDDGGFLIMSNQKDDWNKVGLFFSDVDPYLMHALYNNSFYNRKQSYDYQSVCERLPNSEAGAARRGVFVPTIVDFANLAWWTSAAVDAEGYDSKERSCVMIQTQYYLSNLSSSYNILQDCGNCSRLIHAKRINNTNLLFVVAEKLPCNSCEIERLSQDEEEFKEDDPCEEMAVARYRKGPATCFDNNVTVRFTDTKQSTFFFLYI</sequence>
<dbReference type="Pfam" id="PF00092">
    <property type="entry name" value="VWA"/>
    <property type="match status" value="1"/>
</dbReference>
<keyword evidence="3" id="KW-0813">Transport</keyword>
<dbReference type="CDD" id="cd01463">
    <property type="entry name" value="vWA_VGCC_like"/>
    <property type="match status" value="1"/>
</dbReference>
<dbReference type="InterPro" id="IPR051173">
    <property type="entry name" value="Ca_channel_alpha-2/delta"/>
</dbReference>
<dbReference type="Proteomes" id="UP000694680">
    <property type="component" value="Chromosome 5"/>
</dbReference>
<evidence type="ECO:0000256" key="11">
    <source>
        <dbReference type="ARBA" id="ARBA00022989"/>
    </source>
</evidence>
<gene>
    <name evidence="18" type="primary">cacna2d2a</name>
</gene>
<dbReference type="Gene3D" id="3.30.450.20">
    <property type="entry name" value="PAS domain"/>
    <property type="match status" value="1"/>
</dbReference>
<evidence type="ECO:0000256" key="13">
    <source>
        <dbReference type="ARBA" id="ARBA00023136"/>
    </source>
</evidence>
<dbReference type="Pfam" id="PF08399">
    <property type="entry name" value="VWA_N"/>
    <property type="match status" value="1"/>
</dbReference>
<proteinExistence type="inferred from homology"/>
<protein>
    <recommendedName>
        <fullName evidence="17">VWFA domain-containing protein</fullName>
    </recommendedName>
</protein>
<keyword evidence="4" id="KW-0109">Calcium transport</keyword>
<evidence type="ECO:0000259" key="17">
    <source>
        <dbReference type="PROSITE" id="PS50234"/>
    </source>
</evidence>
<keyword evidence="9" id="KW-0106">Calcium</keyword>
<dbReference type="Pfam" id="PF08473">
    <property type="entry name" value="VGCC_alpha2"/>
    <property type="match status" value="2"/>
</dbReference>
<evidence type="ECO:0000256" key="6">
    <source>
        <dbReference type="ARBA" id="ARBA00022692"/>
    </source>
</evidence>
<keyword evidence="11" id="KW-1133">Transmembrane helix</keyword>
<accession>A0A8C5HKI6</accession>
<evidence type="ECO:0000256" key="1">
    <source>
        <dbReference type="ARBA" id="ARBA00004479"/>
    </source>
</evidence>
<dbReference type="PANTHER" id="PTHR10166">
    <property type="entry name" value="VOLTAGE-DEPENDENT CALCIUM CHANNEL SUBUNIT ALPHA-2/DELTA-RELATED"/>
    <property type="match status" value="1"/>
</dbReference>
<name>A0A8C5HKI6_GOUWI</name>
<comment type="similarity">
    <text evidence="2">Belongs to the calcium channel subunit alpha-2/delta family.</text>
</comment>
<dbReference type="GO" id="GO:0005245">
    <property type="term" value="F:voltage-gated calcium channel activity"/>
    <property type="evidence" value="ECO:0007669"/>
    <property type="project" value="TreeGrafter"/>
</dbReference>
<keyword evidence="5" id="KW-0107">Calcium channel</keyword>
<dbReference type="SUPFAM" id="SSF53300">
    <property type="entry name" value="vWA-like"/>
    <property type="match status" value="1"/>
</dbReference>
<dbReference type="PROSITE" id="PS50234">
    <property type="entry name" value="VWFA"/>
    <property type="match status" value="1"/>
</dbReference>
<evidence type="ECO:0000256" key="9">
    <source>
        <dbReference type="ARBA" id="ARBA00022837"/>
    </source>
</evidence>
<keyword evidence="6" id="KW-0812">Transmembrane</keyword>
<evidence type="ECO:0000256" key="4">
    <source>
        <dbReference type="ARBA" id="ARBA00022568"/>
    </source>
</evidence>
<reference evidence="18" key="3">
    <citation type="submission" date="2025-09" db="UniProtKB">
        <authorList>
            <consortium name="Ensembl"/>
        </authorList>
    </citation>
    <scope>IDENTIFICATION</scope>
</reference>
<evidence type="ECO:0000256" key="14">
    <source>
        <dbReference type="ARBA" id="ARBA00023157"/>
    </source>
</evidence>
<evidence type="ECO:0000313" key="19">
    <source>
        <dbReference type="Proteomes" id="UP000694680"/>
    </source>
</evidence>
<evidence type="ECO:0000256" key="3">
    <source>
        <dbReference type="ARBA" id="ARBA00022448"/>
    </source>
</evidence>